<evidence type="ECO:0000313" key="2">
    <source>
        <dbReference type="EMBL" id="PRQ16772.1"/>
    </source>
</evidence>
<keyword evidence="3" id="KW-1185">Reference proteome</keyword>
<dbReference type="Proteomes" id="UP000238479">
    <property type="component" value="Chromosome 7"/>
</dbReference>
<dbReference type="EMBL" id="PDCK01000045">
    <property type="protein sequence ID" value="PRQ16772.1"/>
    <property type="molecule type" value="Genomic_DNA"/>
</dbReference>
<dbReference type="Gramene" id="PRQ16772">
    <property type="protein sequence ID" value="PRQ16772"/>
    <property type="gene ID" value="RchiOBHm_Chr7g0187851"/>
</dbReference>
<evidence type="ECO:0000256" key="1">
    <source>
        <dbReference type="SAM" id="Phobius"/>
    </source>
</evidence>
<comment type="caution">
    <text evidence="2">The sequence shown here is derived from an EMBL/GenBank/DDBJ whole genome shotgun (WGS) entry which is preliminary data.</text>
</comment>
<keyword evidence="1" id="KW-1133">Transmembrane helix</keyword>
<gene>
    <name evidence="2" type="ORF">RchiOBHm_Chr7g0187851</name>
</gene>
<proteinExistence type="predicted"/>
<accession>A0A2P6P4D8</accession>
<keyword evidence="1" id="KW-0472">Membrane</keyword>
<name>A0A2P6P4D8_ROSCH</name>
<keyword evidence="1" id="KW-0812">Transmembrane</keyword>
<reference evidence="2 3" key="1">
    <citation type="journal article" date="2018" name="Nat. Genet.">
        <title>The Rosa genome provides new insights in the design of modern roses.</title>
        <authorList>
            <person name="Bendahmane M."/>
        </authorList>
    </citation>
    <scope>NUCLEOTIDE SEQUENCE [LARGE SCALE GENOMIC DNA]</scope>
    <source>
        <strain evidence="3">cv. Old Blush</strain>
    </source>
</reference>
<feature type="transmembrane region" description="Helical" evidence="1">
    <location>
        <begin position="41"/>
        <end position="74"/>
    </location>
</feature>
<organism evidence="2 3">
    <name type="scientific">Rosa chinensis</name>
    <name type="common">China rose</name>
    <dbReference type="NCBI Taxonomy" id="74649"/>
    <lineage>
        <taxon>Eukaryota</taxon>
        <taxon>Viridiplantae</taxon>
        <taxon>Streptophyta</taxon>
        <taxon>Embryophyta</taxon>
        <taxon>Tracheophyta</taxon>
        <taxon>Spermatophyta</taxon>
        <taxon>Magnoliopsida</taxon>
        <taxon>eudicotyledons</taxon>
        <taxon>Gunneridae</taxon>
        <taxon>Pentapetalae</taxon>
        <taxon>rosids</taxon>
        <taxon>fabids</taxon>
        <taxon>Rosales</taxon>
        <taxon>Rosaceae</taxon>
        <taxon>Rosoideae</taxon>
        <taxon>Rosoideae incertae sedis</taxon>
        <taxon>Rosa</taxon>
    </lineage>
</organism>
<sequence length="75" mass="8784">MSSTLSDNPLDPTLRTRNIREEFLRTSVLGGIMEDLLSRSLIQLICIVLLFPLVFCKSLLLLFFSFFFFFWALYN</sequence>
<evidence type="ECO:0000313" key="3">
    <source>
        <dbReference type="Proteomes" id="UP000238479"/>
    </source>
</evidence>
<protein>
    <submittedName>
        <fullName evidence="2">Uncharacterized protein</fullName>
    </submittedName>
</protein>
<dbReference type="AlphaFoldDB" id="A0A2P6P4D8"/>